<dbReference type="PANTHER" id="PTHR22939">
    <property type="entry name" value="SERINE PROTEASE FAMILY S1C HTRA-RELATED"/>
    <property type="match status" value="1"/>
</dbReference>
<feature type="domain" description="PDZ" evidence="5">
    <location>
        <begin position="316"/>
        <end position="400"/>
    </location>
</feature>
<dbReference type="Pfam" id="PF13365">
    <property type="entry name" value="Trypsin_2"/>
    <property type="match status" value="1"/>
</dbReference>
<dbReference type="SUPFAM" id="SSF50494">
    <property type="entry name" value="Trypsin-like serine proteases"/>
    <property type="match status" value="1"/>
</dbReference>
<evidence type="ECO:0000256" key="3">
    <source>
        <dbReference type="ARBA" id="ARBA00022801"/>
    </source>
</evidence>
<keyword evidence="2" id="KW-0645">Protease</keyword>
<dbReference type="EC" id="3.4.21.-" evidence="6"/>
<dbReference type="PANTHER" id="PTHR22939:SF129">
    <property type="entry name" value="SERINE PROTEASE HTRA2, MITOCHONDRIAL"/>
    <property type="match status" value="1"/>
</dbReference>
<dbReference type="Pfam" id="PF13180">
    <property type="entry name" value="PDZ_2"/>
    <property type="match status" value="1"/>
</dbReference>
<proteinExistence type="inferred from homology"/>
<dbReference type="GO" id="GO:0016787">
    <property type="term" value="F:hydrolase activity"/>
    <property type="evidence" value="ECO:0007669"/>
    <property type="project" value="UniProtKB-KW"/>
</dbReference>
<evidence type="ECO:0000259" key="5">
    <source>
        <dbReference type="PROSITE" id="PS50106"/>
    </source>
</evidence>
<feature type="compositionally biased region" description="Polar residues" evidence="4">
    <location>
        <begin position="53"/>
        <end position="69"/>
    </location>
</feature>
<reference evidence="6 7" key="1">
    <citation type="submission" date="2024-04" db="EMBL/GenBank/DDBJ databases">
        <title>Okeanomitos corallinicola gen. &amp; sp. nov. (Nostocales, Cyanobacteria), a new toxic marine heterocyst-forming cyanobacterium from a coral reef.</title>
        <authorList>
            <person name="Li H."/>
            <person name="Li R."/>
            <person name="Kang J."/>
            <person name="Hii K.S."/>
            <person name="Mohamed H.F."/>
            <person name="Xu X."/>
            <person name="Luo Z."/>
        </authorList>
    </citation>
    <scope>NUCLEOTIDE SEQUENCE [LARGE SCALE GENOMIC DNA]</scope>
    <source>
        <strain evidence="6 7">TIOX110</strain>
    </source>
</reference>
<dbReference type="InterPro" id="IPR001478">
    <property type="entry name" value="PDZ"/>
</dbReference>
<evidence type="ECO:0000256" key="2">
    <source>
        <dbReference type="ARBA" id="ARBA00022670"/>
    </source>
</evidence>
<dbReference type="PRINTS" id="PR00834">
    <property type="entry name" value="PROTEASES2C"/>
</dbReference>
<organism evidence="6 7">
    <name type="scientific">Okeanomitos corallinicola TIOX110</name>
    <dbReference type="NCBI Taxonomy" id="3133117"/>
    <lineage>
        <taxon>Bacteria</taxon>
        <taxon>Bacillati</taxon>
        <taxon>Cyanobacteriota</taxon>
        <taxon>Cyanophyceae</taxon>
        <taxon>Nostocales</taxon>
        <taxon>Aphanizomenonaceae</taxon>
        <taxon>Okeanomitos</taxon>
    </lineage>
</organism>
<evidence type="ECO:0000313" key="7">
    <source>
        <dbReference type="Proteomes" id="UP001483337"/>
    </source>
</evidence>
<dbReference type="SUPFAM" id="SSF50156">
    <property type="entry name" value="PDZ domain-like"/>
    <property type="match status" value="1"/>
</dbReference>
<dbReference type="InterPro" id="IPR043504">
    <property type="entry name" value="Peptidase_S1_PA_chymotrypsin"/>
</dbReference>
<dbReference type="Gene3D" id="2.30.42.10">
    <property type="match status" value="1"/>
</dbReference>
<gene>
    <name evidence="6" type="ORF">WJM97_21630</name>
</gene>
<dbReference type="RefSeq" id="WP_353930838.1">
    <property type="nucleotide sequence ID" value="NZ_CP150886.1"/>
</dbReference>
<keyword evidence="3 6" id="KW-0378">Hydrolase</keyword>
<dbReference type="SMART" id="SM00228">
    <property type="entry name" value="PDZ"/>
    <property type="match status" value="1"/>
</dbReference>
<name>A0ABZ2UX13_9CYAN</name>
<comment type="similarity">
    <text evidence="1">Belongs to the peptidase S1C family.</text>
</comment>
<dbReference type="InterPro" id="IPR048172">
    <property type="entry name" value="HhoA_HhoB_HtrA-like"/>
</dbReference>
<evidence type="ECO:0000256" key="4">
    <source>
        <dbReference type="SAM" id="MobiDB-lite"/>
    </source>
</evidence>
<dbReference type="InterPro" id="IPR009003">
    <property type="entry name" value="Peptidase_S1_PA"/>
</dbReference>
<keyword evidence="7" id="KW-1185">Reference proteome</keyword>
<dbReference type="Proteomes" id="UP001483337">
    <property type="component" value="Chromosome"/>
</dbReference>
<sequence>MNKKYHDPEGHNFDSSANLNPKRAKIRFGLLITGLATLVVSGCSNFNSRTLEAERSNSQIQRNTSSTSVAPPPIIASTGDPNFVVAVVQKVGGAVVRIDAARTVTSQVPNEFSDPFFQRFFGNRIPQPTERVERGSGSGFIINSSGQILTNSHVVDGADKVTVTLKDGRRFDGEVLGEDPVTDVAVIQIKANNLPTLAVGDSNTLQPGEPVIAIGNPLGLNNTVTSGIISATDRSSSDIGASDKRVDYLQTDAAINPGNSGGPLLNSRGEVIGMNTAIIQGAQGLGFAIPMNTVQKIAQELISKGRVDHPYLGVQMITLTPEIKERIINRTGGRVNIVSNQGVLLVRIIPQSPAARGGLRGGDVVTSINNQTITNVEEIQKIVENSQIGTPLVMEVERNGQPLKLTVSPAPLPVRSQN</sequence>
<dbReference type="InterPro" id="IPR036034">
    <property type="entry name" value="PDZ_sf"/>
</dbReference>
<evidence type="ECO:0000256" key="1">
    <source>
        <dbReference type="ARBA" id="ARBA00010541"/>
    </source>
</evidence>
<dbReference type="Gene3D" id="2.40.10.10">
    <property type="entry name" value="Trypsin-like serine proteases"/>
    <property type="match status" value="2"/>
</dbReference>
<accession>A0ABZ2UX13</accession>
<dbReference type="NCBIfam" id="NF041521">
    <property type="entry name" value="HhoA_HhoB_HtrA"/>
    <property type="match status" value="1"/>
</dbReference>
<feature type="region of interest" description="Disordered" evidence="4">
    <location>
        <begin position="53"/>
        <end position="73"/>
    </location>
</feature>
<dbReference type="EMBL" id="CP150886">
    <property type="protein sequence ID" value="WZB87928.1"/>
    <property type="molecule type" value="Genomic_DNA"/>
</dbReference>
<evidence type="ECO:0000313" key="6">
    <source>
        <dbReference type="EMBL" id="WZB87928.1"/>
    </source>
</evidence>
<protein>
    <submittedName>
        <fullName evidence="6">HhoA/HhoB/HtrA family serine endopeptidase</fullName>
        <ecNumber evidence="6">3.4.21.-</ecNumber>
    </submittedName>
</protein>
<dbReference type="InterPro" id="IPR001940">
    <property type="entry name" value="Peptidase_S1C"/>
</dbReference>
<dbReference type="PROSITE" id="PS50106">
    <property type="entry name" value="PDZ"/>
    <property type="match status" value="1"/>
</dbReference>